<accession>A0A820BKT2</accession>
<evidence type="ECO:0000313" key="2">
    <source>
        <dbReference type="Proteomes" id="UP000663844"/>
    </source>
</evidence>
<reference evidence="1" key="1">
    <citation type="submission" date="2021-02" db="EMBL/GenBank/DDBJ databases">
        <authorList>
            <person name="Nowell W R."/>
        </authorList>
    </citation>
    <scope>NUCLEOTIDE SEQUENCE</scope>
</reference>
<dbReference type="Proteomes" id="UP000663844">
    <property type="component" value="Unassembled WGS sequence"/>
</dbReference>
<protein>
    <submittedName>
        <fullName evidence="1">Uncharacterized protein</fullName>
    </submittedName>
</protein>
<gene>
    <name evidence="1" type="ORF">OXD698_LOCUS41253</name>
</gene>
<comment type="caution">
    <text evidence="1">The sequence shown here is derived from an EMBL/GenBank/DDBJ whole genome shotgun (WGS) entry which is preliminary data.</text>
</comment>
<name>A0A820BKT2_9BILA</name>
<evidence type="ECO:0000313" key="1">
    <source>
        <dbReference type="EMBL" id="CAF4208847.1"/>
    </source>
</evidence>
<proteinExistence type="predicted"/>
<dbReference type="EMBL" id="CAJOAZ010009732">
    <property type="protein sequence ID" value="CAF4208847.1"/>
    <property type="molecule type" value="Genomic_DNA"/>
</dbReference>
<sequence>PNNLSDTQDWIKYMNEYPLISDYVVDNSGSTITYDYESIIS</sequence>
<organism evidence="1 2">
    <name type="scientific">Adineta steineri</name>
    <dbReference type="NCBI Taxonomy" id="433720"/>
    <lineage>
        <taxon>Eukaryota</taxon>
        <taxon>Metazoa</taxon>
        <taxon>Spiralia</taxon>
        <taxon>Gnathifera</taxon>
        <taxon>Rotifera</taxon>
        <taxon>Eurotatoria</taxon>
        <taxon>Bdelloidea</taxon>
        <taxon>Adinetida</taxon>
        <taxon>Adinetidae</taxon>
        <taxon>Adineta</taxon>
    </lineage>
</organism>
<feature type="non-terminal residue" evidence="1">
    <location>
        <position position="1"/>
    </location>
</feature>
<dbReference type="AlphaFoldDB" id="A0A820BKT2"/>